<sequence length="202" mass="21698">MLPYVAALNNGVSKWHGKCAAAACGWLATCAWRRAESRHGDGDVIPYTALLFPHAAAVIPAARHRRHPRAGGDPRLSFARNYGTTLGPRLRGDDGGGSAWAAAARGRRWWWRGDASGDAWAALEDGALRSMHFHNVPTQKDVESSITFVAAPTVPMAPIILFPWPGDCTWPGKSLNQLEESTCYSSSGSSSAVSWVGSQAWS</sequence>
<name>A0ABX0LSG0_9BURK</name>
<dbReference type="Proteomes" id="UP000785613">
    <property type="component" value="Unassembled WGS sequence"/>
</dbReference>
<keyword evidence="2" id="KW-1185">Reference proteome</keyword>
<comment type="caution">
    <text evidence="1">The sequence shown here is derived from an EMBL/GenBank/DDBJ whole genome shotgun (WGS) entry which is preliminary data.</text>
</comment>
<proteinExistence type="predicted"/>
<evidence type="ECO:0000313" key="1">
    <source>
        <dbReference type="EMBL" id="NHZ34384.1"/>
    </source>
</evidence>
<dbReference type="EMBL" id="VUYU01000007">
    <property type="protein sequence ID" value="NHZ34384.1"/>
    <property type="molecule type" value="Genomic_DNA"/>
</dbReference>
<reference evidence="1 2" key="1">
    <citation type="submission" date="2019-09" db="EMBL/GenBank/DDBJ databases">
        <title>Taxonomy of Antarctic Massilia spp.: description of Massilia rubra sp. nov., Massilia aquatica sp. nov., Massilia mucilaginosa sp. nov., Massilia frigida sp. nov. isolated from streams, lakes and regoliths.</title>
        <authorList>
            <person name="Holochova P."/>
            <person name="Sedlacek I."/>
            <person name="Kralova S."/>
            <person name="Maslanova I."/>
            <person name="Busse H.-J."/>
            <person name="Stankova E."/>
            <person name="Vrbovska V."/>
            <person name="Kovarovic V."/>
            <person name="Bartak M."/>
            <person name="Svec P."/>
            <person name="Pantucek R."/>
        </authorList>
    </citation>
    <scope>NUCLEOTIDE SEQUENCE [LARGE SCALE GENOMIC DNA]</scope>
    <source>
        <strain evidence="1 2">CCM 8692</strain>
    </source>
</reference>
<organism evidence="1 2">
    <name type="scientific">Massilia rubra</name>
    <dbReference type="NCBI Taxonomy" id="2607910"/>
    <lineage>
        <taxon>Bacteria</taxon>
        <taxon>Pseudomonadati</taxon>
        <taxon>Pseudomonadota</taxon>
        <taxon>Betaproteobacteria</taxon>
        <taxon>Burkholderiales</taxon>
        <taxon>Oxalobacteraceae</taxon>
        <taxon>Telluria group</taxon>
        <taxon>Massilia</taxon>
    </lineage>
</organism>
<accession>A0ABX0LSG0</accession>
<evidence type="ECO:0000313" key="2">
    <source>
        <dbReference type="Proteomes" id="UP000785613"/>
    </source>
</evidence>
<protein>
    <submittedName>
        <fullName evidence="1">Uncharacterized protein</fullName>
    </submittedName>
</protein>
<gene>
    <name evidence="1" type="ORF">F0185_12400</name>
</gene>